<evidence type="ECO:0000313" key="1">
    <source>
        <dbReference type="EMBL" id="ADI55391.1"/>
    </source>
</evidence>
<dbReference type="GeneID" id="9384616"/>
<proteinExistence type="predicted"/>
<organism evidence="1 2">
    <name type="scientific">Escherichia phage IME08</name>
    <dbReference type="NCBI Taxonomy" id="698728"/>
    <lineage>
        <taxon>Viruses</taxon>
        <taxon>Duplodnaviria</taxon>
        <taxon>Heunggongvirae</taxon>
        <taxon>Uroviricota</taxon>
        <taxon>Caudoviricetes</taxon>
        <taxon>Pantevenvirales</taxon>
        <taxon>Straboviridae</taxon>
        <taxon>Tevenvirinae</taxon>
        <taxon>Dhakavirus</taxon>
        <taxon>Dhakavirus ime08</taxon>
    </lineage>
</organism>
<dbReference type="Proteomes" id="UP000201129">
    <property type="component" value="Segment"/>
</dbReference>
<reference evidence="1 2" key="1">
    <citation type="journal article" date="2011" name="Arch. Virol.">
        <title>The complete genome sequence of a novel T4-like bacteriophage, IME08.</title>
        <authorList>
            <person name="Jiang H."/>
            <person name="Jiang X."/>
            <person name="Wang S."/>
            <person name="Li C."/>
            <person name="Chen B."/>
            <person name="An X."/>
            <person name="Mi Z."/>
            <person name="Chen J."/>
            <person name="Tong Y."/>
        </authorList>
    </citation>
    <scope>NUCLEOTIDE SEQUENCE [LARGE SCALE GENOMIC DNA]</scope>
</reference>
<dbReference type="EMBL" id="HM071924">
    <property type="protein sequence ID" value="ADI55391.1"/>
    <property type="molecule type" value="Genomic_DNA"/>
</dbReference>
<evidence type="ECO:0000313" key="2">
    <source>
        <dbReference type="Proteomes" id="UP000201129"/>
    </source>
</evidence>
<keyword evidence="2" id="KW-1185">Reference proteome</keyword>
<sequence>MPTMTPVSTTLAYEGLGIFLIDSYMNVEFICGETSEVWKSHISKYNQSEYLVLYQQFCLYIQSQGFEGAPSFEEFKKILETVFQAYCLLR</sequence>
<reference evidence="1 2" key="2">
    <citation type="journal article" date="2011" name="Virol. J.">
        <title>Sequence characteristics of T4-like bacteriophage IME08 benome termini revealed by high throughput sequencing.</title>
        <authorList>
            <person name="Jiang X."/>
            <person name="Jiang H."/>
            <person name="Li C."/>
            <person name="Wang S."/>
            <person name="Mi Z."/>
            <person name="An X."/>
            <person name="Chen J."/>
            <person name="Tong Y."/>
        </authorList>
    </citation>
    <scope>NUCLEOTIDE SEQUENCE [LARGE SCALE GENOMIC DNA]</scope>
</reference>
<dbReference type="Pfam" id="PF23830">
    <property type="entry name" value="DUF7200"/>
    <property type="match status" value="1"/>
</dbReference>
<name>D7RM75_9CAUD</name>
<dbReference type="InterPro" id="IPR055624">
    <property type="entry name" value="DUF7200"/>
</dbReference>
<accession>D7RM75</accession>
<dbReference type="RefSeq" id="YP_003734212.1">
    <property type="nucleotide sequence ID" value="NC_014260.1"/>
</dbReference>
<protein>
    <submittedName>
        <fullName evidence="1">Uncharacterized protein</fullName>
    </submittedName>
</protein>
<dbReference type="OrthoDB" id="18528at10239"/>
<dbReference type="KEGG" id="vg:9384616"/>